<dbReference type="GO" id="GO:0005576">
    <property type="term" value="C:extracellular region"/>
    <property type="evidence" value="ECO:0007669"/>
    <property type="project" value="UniProtKB-SubCell"/>
</dbReference>
<evidence type="ECO:0000256" key="6">
    <source>
        <dbReference type="SAM" id="SignalP"/>
    </source>
</evidence>
<dbReference type="PANTHER" id="PTHR33353">
    <property type="entry name" value="PUTATIVE (AFU_ORTHOLOGUE AFUA_1G12560)-RELATED"/>
    <property type="match status" value="1"/>
</dbReference>
<dbReference type="OrthoDB" id="6038816at2759"/>
<evidence type="ECO:0000256" key="4">
    <source>
        <dbReference type="ARBA" id="ARBA00023157"/>
    </source>
</evidence>
<evidence type="ECO:0000313" key="8">
    <source>
        <dbReference type="EMBL" id="RMZ73710.1"/>
    </source>
</evidence>
<evidence type="ECO:0000259" key="7">
    <source>
        <dbReference type="Pfam" id="PF03443"/>
    </source>
</evidence>
<dbReference type="CDD" id="cd21175">
    <property type="entry name" value="LPMO_AA9"/>
    <property type="match status" value="1"/>
</dbReference>
<dbReference type="AlphaFoldDB" id="A0A3M7MGV7"/>
<evidence type="ECO:0000256" key="1">
    <source>
        <dbReference type="ARBA" id="ARBA00001973"/>
    </source>
</evidence>
<dbReference type="EMBL" id="KE747841">
    <property type="protein sequence ID" value="RMZ73710.1"/>
    <property type="molecule type" value="Genomic_DNA"/>
</dbReference>
<keyword evidence="5" id="KW-0136">Cellulose degradation</keyword>
<dbReference type="Proteomes" id="UP000265663">
    <property type="component" value="Unassembled WGS sequence"/>
</dbReference>
<feature type="chain" id="PRO_5017969051" description="AA9 family lytic polysaccharide monooxygenase" evidence="6">
    <location>
        <begin position="24"/>
        <end position="224"/>
    </location>
</feature>
<evidence type="ECO:0000256" key="2">
    <source>
        <dbReference type="ARBA" id="ARBA00004613"/>
    </source>
</evidence>
<gene>
    <name evidence="8" type="ORF">GMOD_00009461</name>
</gene>
<reference evidence="8 9" key="1">
    <citation type="journal article" date="2014" name="PLoS ONE">
        <title>De novo Genome Assembly of the Fungal Plant Pathogen Pyrenophora semeniperda.</title>
        <authorList>
            <person name="Soliai M.M."/>
            <person name="Meyer S.E."/>
            <person name="Udall J.A."/>
            <person name="Elzinga D.E."/>
            <person name="Hermansen R.A."/>
            <person name="Bodily P.M."/>
            <person name="Hart A.A."/>
            <person name="Coleman C.E."/>
        </authorList>
    </citation>
    <scope>NUCLEOTIDE SEQUENCE [LARGE SCALE GENOMIC DNA]</scope>
    <source>
        <strain evidence="8 9">CCB06</strain>
        <tissue evidence="8">Mycelium</tissue>
    </source>
</reference>
<comment type="function">
    <text evidence="5">Lytic polysaccharide monooxygenase (LMPO) that depolymerizes crystalline and amorphous polysaccharides via the oxidation of scissile alpha- or beta-(1-4)-glycosidic bonds, yielding C1 and/or C4 oxidation products. Catalysis by LPMOs requires the reduction of the active-site copper from Cu(II) to Cu(I) by a reducing agent and H(2)O(2) or O(2) as a cosubstrate.</text>
</comment>
<sequence>MKTMKCFAVATVALAALTEVASAHYIFEYLTANGAKGALFQNIRPVPNNSPVTDLASSTLRCNVNGGSGSGTTTVAVAAGSSVSFTADQAFYTGPTSFYMTKVDSAASADGSSDWFKIKEIGPTFSGGSASWDLSTTYSATIPSQLPAGDYLLRIEQLAIHNPSAVPQFYISCAQIKVTGGGSGKASPTVKIPGHIKSTDPGYTANIYSNFNSYTVPGPKVATY</sequence>
<dbReference type="GO" id="GO:0030248">
    <property type="term" value="F:cellulose binding"/>
    <property type="evidence" value="ECO:0007669"/>
    <property type="project" value="UniProtKB-UniRule"/>
</dbReference>
<feature type="signal peptide" evidence="6">
    <location>
        <begin position="1"/>
        <end position="23"/>
    </location>
</feature>
<dbReference type="GO" id="GO:0008810">
    <property type="term" value="F:cellulase activity"/>
    <property type="evidence" value="ECO:0007669"/>
    <property type="project" value="UniProtKB-UniRule"/>
</dbReference>
<comment type="domain">
    <text evidence="5">Has a modular structure: an endo-beta-1,4-glucanase catalytic module at the N-terminus, a linker rich in serines and threonines, and a C-terminal carbohydrate-binding module (CBM).</text>
</comment>
<keyword evidence="5" id="KW-0119">Carbohydrate metabolism</keyword>
<keyword evidence="8" id="KW-0378">Hydrolase</keyword>
<dbReference type="InterPro" id="IPR049892">
    <property type="entry name" value="AA9"/>
</dbReference>
<name>A0A3M7MGV7_9PLEO</name>
<dbReference type="Pfam" id="PF03443">
    <property type="entry name" value="AA9"/>
    <property type="match status" value="1"/>
</dbReference>
<keyword evidence="4 5" id="KW-1015">Disulfide bond</keyword>
<evidence type="ECO:0000256" key="5">
    <source>
        <dbReference type="RuleBase" id="RU368122"/>
    </source>
</evidence>
<organism evidence="8 9">
    <name type="scientific">Pyrenophora seminiperda CCB06</name>
    <dbReference type="NCBI Taxonomy" id="1302712"/>
    <lineage>
        <taxon>Eukaryota</taxon>
        <taxon>Fungi</taxon>
        <taxon>Dikarya</taxon>
        <taxon>Ascomycota</taxon>
        <taxon>Pezizomycotina</taxon>
        <taxon>Dothideomycetes</taxon>
        <taxon>Pleosporomycetidae</taxon>
        <taxon>Pleosporales</taxon>
        <taxon>Pleosporineae</taxon>
        <taxon>Pleosporaceae</taxon>
        <taxon>Pyrenophora</taxon>
    </lineage>
</organism>
<dbReference type="Gene3D" id="2.70.50.70">
    <property type="match status" value="1"/>
</dbReference>
<comment type="catalytic activity">
    <reaction evidence="5">
        <text>[(1-&gt;4)-beta-D-glucosyl]n+m + reduced acceptor + O2 = 4-dehydro-beta-D-glucosyl-[(1-&gt;4)-beta-D-glucosyl]n-1 + [(1-&gt;4)-beta-D-glucosyl]m + acceptor + H2O.</text>
        <dbReference type="EC" id="1.14.99.56"/>
    </reaction>
</comment>
<evidence type="ECO:0000313" key="9">
    <source>
        <dbReference type="Proteomes" id="UP000265663"/>
    </source>
</evidence>
<evidence type="ECO:0000256" key="3">
    <source>
        <dbReference type="ARBA" id="ARBA00022525"/>
    </source>
</evidence>
<comment type="cofactor">
    <cofactor evidence="1">
        <name>Cu(2+)</name>
        <dbReference type="ChEBI" id="CHEBI:29036"/>
    </cofactor>
</comment>
<keyword evidence="5" id="KW-0624">Polysaccharide degradation</keyword>
<keyword evidence="3 5" id="KW-0964">Secreted</keyword>
<dbReference type="EC" id="1.14.99.56" evidence="5"/>
<proteinExistence type="predicted"/>
<dbReference type="InterPro" id="IPR005103">
    <property type="entry name" value="AA9_LPMO"/>
</dbReference>
<keyword evidence="9" id="KW-1185">Reference proteome</keyword>
<accession>A0A3M7MGV7</accession>
<dbReference type="PANTHER" id="PTHR33353:SF11">
    <property type="entry name" value="GLYCOSYLHYDROLASE FAMILY 61-7 PROTEIN"/>
    <property type="match status" value="1"/>
</dbReference>
<protein>
    <recommendedName>
        <fullName evidence="5">AA9 family lytic polysaccharide monooxygenase</fullName>
        <ecNumber evidence="5">1.14.99.56</ecNumber>
    </recommendedName>
    <alternativeName>
        <fullName evidence="5">Endo-beta-1,4-glucanase</fullName>
    </alternativeName>
    <alternativeName>
        <fullName evidence="5">Glycosyl hydrolase 61 family protein</fullName>
    </alternativeName>
</protein>
<comment type="subcellular location">
    <subcellularLocation>
        <location evidence="2 5">Secreted</location>
    </subcellularLocation>
</comment>
<feature type="domain" description="Auxiliary Activity family 9 catalytic" evidence="7">
    <location>
        <begin position="24"/>
        <end position="212"/>
    </location>
</feature>
<keyword evidence="6" id="KW-0732">Signal</keyword>
<dbReference type="GO" id="GO:0030245">
    <property type="term" value="P:cellulose catabolic process"/>
    <property type="evidence" value="ECO:0007669"/>
    <property type="project" value="UniProtKB-UniRule"/>
</dbReference>